<reference evidence="1 2" key="1">
    <citation type="submission" date="2015-11" db="EMBL/GenBank/DDBJ databases">
        <title>Butyribacter intestini gen. nov., sp. nov., a butyric acid-producing bacterium of the family Lachnospiraceae isolated from the human faeces.</title>
        <authorList>
            <person name="Zou Y."/>
            <person name="Xue W."/>
            <person name="Luo G."/>
            <person name="Lv M."/>
        </authorList>
    </citation>
    <scope>NUCLEOTIDE SEQUENCE [LARGE SCALE GENOMIC DNA]</scope>
    <source>
        <strain evidence="1 2">ACET-33324</strain>
    </source>
</reference>
<evidence type="ECO:0000313" key="1">
    <source>
        <dbReference type="EMBL" id="KSV57904.1"/>
    </source>
</evidence>
<accession>A0A0V8QBG8</accession>
<dbReference type="Proteomes" id="UP000054874">
    <property type="component" value="Unassembled WGS sequence"/>
</dbReference>
<dbReference type="RefSeq" id="WP_058353858.1">
    <property type="nucleotide sequence ID" value="NZ_CABMMD010000196.1"/>
</dbReference>
<dbReference type="STRING" id="290052.ASU35_14930"/>
<sequence length="282" mass="32748">MEPLNAFDDVKTFETDVIDIYESENSKYSKLADLSHMEQLDYMVNRLASMFTTSIAFKGGYMLNKLIPGSRMTFDIDFSIEEKKNYEVIKNELGRIAIEFEKAGIIADYKIKDSIAPTSSGGIDMYAASGEKILGVDVGLHNISYGVKHYNIKFTEVQAFEFERMLSDKIIAILSRKRFRRAKDLYDLYAITNYTSIDFKKLVEYIEIRGGAEWDHIPFSDDVIVQYRKAWEKLVLIDSTVANVALDKPEFDDVLFQFYRFIMPVKNKLDCTKWSPLERRWK</sequence>
<evidence type="ECO:0000313" key="2">
    <source>
        <dbReference type="Proteomes" id="UP000054874"/>
    </source>
</evidence>
<dbReference type="Gene3D" id="3.10.450.620">
    <property type="entry name" value="JHP933, nucleotidyltransferase-like core domain"/>
    <property type="match status" value="1"/>
</dbReference>
<protein>
    <recommendedName>
        <fullName evidence="3">Nucleotidyltransferase</fullName>
    </recommendedName>
</protein>
<name>A0A0V8QBG8_9FIRM</name>
<dbReference type="AlphaFoldDB" id="A0A0V8QBG8"/>
<organism evidence="1 2">
    <name type="scientific">Acetivibrio ethanolgignens</name>
    <dbReference type="NCBI Taxonomy" id="290052"/>
    <lineage>
        <taxon>Bacteria</taxon>
        <taxon>Bacillati</taxon>
        <taxon>Bacillota</taxon>
        <taxon>Clostridia</taxon>
        <taxon>Eubacteriales</taxon>
        <taxon>Oscillospiraceae</taxon>
        <taxon>Acetivibrio</taxon>
    </lineage>
</organism>
<evidence type="ECO:0008006" key="3">
    <source>
        <dbReference type="Google" id="ProtNLM"/>
    </source>
</evidence>
<comment type="caution">
    <text evidence="1">The sequence shown here is derived from an EMBL/GenBank/DDBJ whole genome shotgun (WGS) entry which is preliminary data.</text>
</comment>
<dbReference type="Pfam" id="PF08843">
    <property type="entry name" value="AbiEii"/>
    <property type="match status" value="1"/>
</dbReference>
<dbReference type="EMBL" id="LNAM01000196">
    <property type="protein sequence ID" value="KSV57904.1"/>
    <property type="molecule type" value="Genomic_DNA"/>
</dbReference>
<dbReference type="OrthoDB" id="2037362at2"/>
<proteinExistence type="predicted"/>
<dbReference type="InterPro" id="IPR014942">
    <property type="entry name" value="AbiEii"/>
</dbReference>
<keyword evidence="2" id="KW-1185">Reference proteome</keyword>
<gene>
    <name evidence="1" type="ORF">ASU35_14930</name>
</gene>